<organism evidence="1 2">
    <name type="scientific">Phaeosphaeria nodorum (strain SN15 / ATCC MYA-4574 / FGSC 10173)</name>
    <name type="common">Glume blotch fungus</name>
    <name type="synonym">Parastagonospora nodorum</name>
    <dbReference type="NCBI Taxonomy" id="321614"/>
    <lineage>
        <taxon>Eukaryota</taxon>
        <taxon>Fungi</taxon>
        <taxon>Dikarya</taxon>
        <taxon>Ascomycota</taxon>
        <taxon>Pezizomycotina</taxon>
        <taxon>Dothideomycetes</taxon>
        <taxon>Pleosporomycetidae</taxon>
        <taxon>Pleosporales</taxon>
        <taxon>Pleosporineae</taxon>
        <taxon>Phaeosphaeriaceae</taxon>
        <taxon>Parastagonospora</taxon>
    </lineage>
</organism>
<dbReference type="AlphaFoldDB" id="Q0UB02"/>
<accession>Q0UB02</accession>
<dbReference type="Proteomes" id="UP000001055">
    <property type="component" value="Unassembled WGS sequence"/>
</dbReference>
<protein>
    <submittedName>
        <fullName evidence="1">Uncharacterized protein</fullName>
    </submittedName>
</protein>
<reference evidence="2" key="1">
    <citation type="journal article" date="2007" name="Plant Cell">
        <title>Dothideomycete-plant interactions illuminated by genome sequencing and EST analysis of the wheat pathogen Stagonospora nodorum.</title>
        <authorList>
            <person name="Hane J.K."/>
            <person name="Lowe R.G."/>
            <person name="Solomon P.S."/>
            <person name="Tan K.C."/>
            <person name="Schoch C.L."/>
            <person name="Spatafora J.W."/>
            <person name="Crous P.W."/>
            <person name="Kodira C."/>
            <person name="Birren B.W."/>
            <person name="Galagan J.E."/>
            <person name="Torriani S.F."/>
            <person name="McDonald B.A."/>
            <person name="Oliver R.P."/>
        </authorList>
    </citation>
    <scope>NUCLEOTIDE SEQUENCE [LARGE SCALE GENOMIC DNA]</scope>
    <source>
        <strain evidence="2">SN15 / ATCC MYA-4574 / FGSC 10173</strain>
    </source>
</reference>
<evidence type="ECO:0000313" key="1">
    <source>
        <dbReference type="EMBL" id="EAT81561.1"/>
    </source>
</evidence>
<evidence type="ECO:0000313" key="2">
    <source>
        <dbReference type="Proteomes" id="UP000001055"/>
    </source>
</evidence>
<dbReference type="InParanoid" id="Q0UB02"/>
<dbReference type="RefSeq" id="XP_001801314.1">
    <property type="nucleotide sequence ID" value="XM_001801262.1"/>
</dbReference>
<sequence>MDTLGHRQLEIVHPRLVKTFNIRASVSPYETPAPFMSVIDEYV</sequence>
<dbReference type="KEGG" id="pno:SNOG_11062"/>
<dbReference type="EMBL" id="CH445342">
    <property type="protein sequence ID" value="EAT81561.1"/>
    <property type="molecule type" value="Genomic_DNA"/>
</dbReference>
<name>Q0UB02_PHANO</name>
<gene>
    <name evidence="1" type="ORF">SNOG_11062</name>
</gene>
<proteinExistence type="predicted"/>
<dbReference type="GeneID" id="5978222"/>